<accession>A0A1B9F3J4</accession>
<dbReference type="RefSeq" id="WP_153304063.1">
    <property type="nucleotide sequence ID" value="NZ_MAGO01000011.1"/>
</dbReference>
<dbReference type="AlphaFoldDB" id="A0A1B9F3J4"/>
<name>A0A1B9F3J4_9BACT</name>
<dbReference type="EMBL" id="MAGO01000011">
    <property type="protein sequence ID" value="OCC14490.1"/>
    <property type="molecule type" value="Genomic_DNA"/>
</dbReference>
<dbReference type="Proteomes" id="UP000093080">
    <property type="component" value="Unassembled WGS sequence"/>
</dbReference>
<dbReference type="STRING" id="1156395.DBT_2031"/>
<keyword evidence="2" id="KW-1185">Reference proteome</keyword>
<evidence type="ECO:0000313" key="2">
    <source>
        <dbReference type="Proteomes" id="UP000093080"/>
    </source>
</evidence>
<sequence>MLLKNLHPVDNIVTSTQVVFPDSALKFFPPSKRPGAMPGPKLENLKGCY</sequence>
<proteinExistence type="predicted"/>
<protein>
    <submittedName>
        <fullName evidence="1">Uncharacterized protein</fullName>
    </submittedName>
</protein>
<organism evidence="1 2">
    <name type="scientific">Dissulfuribacter thermophilus</name>
    <dbReference type="NCBI Taxonomy" id="1156395"/>
    <lineage>
        <taxon>Bacteria</taxon>
        <taxon>Pseudomonadati</taxon>
        <taxon>Thermodesulfobacteriota</taxon>
        <taxon>Dissulfuribacteria</taxon>
        <taxon>Dissulfuribacterales</taxon>
        <taxon>Dissulfuribacteraceae</taxon>
        <taxon>Dissulfuribacter</taxon>
    </lineage>
</organism>
<evidence type="ECO:0000313" key="1">
    <source>
        <dbReference type="EMBL" id="OCC14490.1"/>
    </source>
</evidence>
<gene>
    <name evidence="1" type="ORF">DBT_2031</name>
</gene>
<reference evidence="1 2" key="1">
    <citation type="submission" date="2016-06" db="EMBL/GenBank/DDBJ databases">
        <title>Respiratory ammonification of nitrate coupled to the oxidation of elemental sulfur in deep-sea autotrophic thermophilic bacteria.</title>
        <authorList>
            <person name="Slobodkina G.B."/>
            <person name="Mardanov A.V."/>
            <person name="Ravin N.V."/>
            <person name="Frolova A.A."/>
            <person name="Viryasiv M.B."/>
            <person name="Chernyh N.A."/>
            <person name="Bonch-Osmolovskaya E.A."/>
            <person name="Slobodkin A.I."/>
        </authorList>
    </citation>
    <scope>NUCLEOTIDE SEQUENCE [LARGE SCALE GENOMIC DNA]</scope>
    <source>
        <strain evidence="1 2">S69</strain>
    </source>
</reference>
<comment type="caution">
    <text evidence="1">The sequence shown here is derived from an EMBL/GenBank/DDBJ whole genome shotgun (WGS) entry which is preliminary data.</text>
</comment>